<dbReference type="AlphaFoldDB" id="A0A4Y8KUW9"/>
<keyword evidence="1" id="KW-0472">Membrane</keyword>
<dbReference type="Proteomes" id="UP000297861">
    <property type="component" value="Unassembled WGS sequence"/>
</dbReference>
<reference evidence="2 3" key="1">
    <citation type="submission" date="2019-03" db="EMBL/GenBank/DDBJ databases">
        <title>San Antonio Military Medical Center submission to MRSN (WRAIR), pending publication.</title>
        <authorList>
            <person name="Blyth D.M."/>
            <person name="Mccarthy S.L."/>
            <person name="Schall S.E."/>
            <person name="Stam J.A."/>
            <person name="Ong A.C."/>
            <person name="Mcgann P.T."/>
        </authorList>
    </citation>
    <scope>NUCLEOTIDE SEQUENCE [LARGE SCALE GENOMIC DNA]</scope>
    <source>
        <strain evidence="2 3">MRSN571793</strain>
    </source>
</reference>
<dbReference type="EMBL" id="SOML01000013">
    <property type="protein sequence ID" value="TFD93192.1"/>
    <property type="molecule type" value="Genomic_DNA"/>
</dbReference>
<dbReference type="RefSeq" id="WP_026626610.1">
    <property type="nucleotide sequence ID" value="NZ_JAWZLG010000062.1"/>
</dbReference>
<protein>
    <submittedName>
        <fullName evidence="2">Uncharacterized protein</fullName>
    </submittedName>
</protein>
<feature type="transmembrane region" description="Helical" evidence="1">
    <location>
        <begin position="21"/>
        <end position="38"/>
    </location>
</feature>
<name>A0A4Y8KUW9_9BACT</name>
<organism evidence="2 3">
    <name type="scientific">Dysgonomonas capnocytophagoides</name>
    <dbReference type="NCBI Taxonomy" id="45254"/>
    <lineage>
        <taxon>Bacteria</taxon>
        <taxon>Pseudomonadati</taxon>
        <taxon>Bacteroidota</taxon>
        <taxon>Bacteroidia</taxon>
        <taxon>Bacteroidales</taxon>
        <taxon>Dysgonomonadaceae</taxon>
        <taxon>Dysgonomonas</taxon>
    </lineage>
</organism>
<dbReference type="STRING" id="1121485.GCA_000426485_02745"/>
<gene>
    <name evidence="2" type="ORF">E2605_17060</name>
</gene>
<accession>A0A4Y8KUW9</accession>
<sequence>MEIKNIEGLSVQDIQKELDRGAKFVIFNYCVSILVITFKRGSSIYFIKSGENPFSYHWKHTILSLVAGWWGIPWGPIYTIQSLWKNLRGGTDVTYEVISALNPAPDLENQKIG</sequence>
<keyword evidence="3" id="KW-1185">Reference proteome</keyword>
<proteinExistence type="predicted"/>
<keyword evidence="1" id="KW-0812">Transmembrane</keyword>
<evidence type="ECO:0000313" key="2">
    <source>
        <dbReference type="EMBL" id="TFD93192.1"/>
    </source>
</evidence>
<keyword evidence="1" id="KW-1133">Transmembrane helix</keyword>
<dbReference type="OrthoDB" id="962559at2"/>
<feature type="transmembrane region" description="Helical" evidence="1">
    <location>
        <begin position="58"/>
        <end position="78"/>
    </location>
</feature>
<comment type="caution">
    <text evidence="2">The sequence shown here is derived from an EMBL/GenBank/DDBJ whole genome shotgun (WGS) entry which is preliminary data.</text>
</comment>
<evidence type="ECO:0000313" key="3">
    <source>
        <dbReference type="Proteomes" id="UP000297861"/>
    </source>
</evidence>
<evidence type="ECO:0000256" key="1">
    <source>
        <dbReference type="SAM" id="Phobius"/>
    </source>
</evidence>